<evidence type="ECO:0000256" key="8">
    <source>
        <dbReference type="ARBA" id="ARBA00023136"/>
    </source>
</evidence>
<dbReference type="EMBL" id="KX815957">
    <property type="protein sequence ID" value="AQZ26116.1"/>
    <property type="molecule type" value="Genomic_DNA"/>
</dbReference>
<dbReference type="GeneID" id="32229626"/>
<accession>A0A1U9XPE2</accession>
<keyword evidence="5" id="KW-1278">Translocase</keyword>
<protein>
    <recommendedName>
        <fullName evidence="3">NADH-ubiquinone oxidoreductase chain 4L</fullName>
    </recommendedName>
    <alternativeName>
        <fullName evidence="9">NADH dehydrogenase subunit 4L</fullName>
    </alternativeName>
</protein>
<gene>
    <name evidence="11" type="primary">ND4L</name>
</gene>
<evidence type="ECO:0000256" key="5">
    <source>
        <dbReference type="ARBA" id="ARBA00022967"/>
    </source>
</evidence>
<keyword evidence="11" id="KW-0496">Mitochondrion</keyword>
<dbReference type="InterPro" id="IPR039428">
    <property type="entry name" value="NUOK/Mnh_C1-like"/>
</dbReference>
<organism evidence="11">
    <name type="scientific">Bryopa lata</name>
    <dbReference type="NCBI Taxonomy" id="1969317"/>
    <lineage>
        <taxon>Eukaryota</taxon>
        <taxon>Metazoa</taxon>
        <taxon>Spiralia</taxon>
        <taxon>Lophotrochozoa</taxon>
        <taxon>Mollusca</taxon>
        <taxon>Bivalvia</taxon>
        <taxon>Autobranchia</taxon>
        <taxon>Heteroconchia</taxon>
        <taxon>Euheterodonta</taxon>
        <taxon>Anomalodesmata</taxon>
        <taxon>Clavagelloidea</taxon>
        <taxon>Clavagellidae</taxon>
        <taxon>Bryopa</taxon>
    </lineage>
</organism>
<dbReference type="GO" id="GO:0016020">
    <property type="term" value="C:membrane"/>
    <property type="evidence" value="ECO:0007669"/>
    <property type="project" value="UniProtKB-SubCell"/>
</dbReference>
<feature type="transmembrane region" description="Helical" evidence="10">
    <location>
        <begin position="27"/>
        <end position="45"/>
    </location>
</feature>
<keyword evidence="8 10" id="KW-0472">Membrane</keyword>
<evidence type="ECO:0000256" key="3">
    <source>
        <dbReference type="ARBA" id="ARBA00016612"/>
    </source>
</evidence>
<keyword evidence="7" id="KW-0520">NAD</keyword>
<dbReference type="AlphaFoldDB" id="A0A1U9XPE2"/>
<evidence type="ECO:0000256" key="4">
    <source>
        <dbReference type="ARBA" id="ARBA00022692"/>
    </source>
</evidence>
<sequence length="94" mass="9782">MLVLICGVLTSLGGLLGMAFQRKHLLSLLLVMEVVPLGAYCSYIAASSGVGLTFMGLFLLAFSSCAGALGISLLVAVVRVSGCDYVASLNFMKF</sequence>
<evidence type="ECO:0000256" key="6">
    <source>
        <dbReference type="ARBA" id="ARBA00022989"/>
    </source>
</evidence>
<evidence type="ECO:0000256" key="7">
    <source>
        <dbReference type="ARBA" id="ARBA00023027"/>
    </source>
</evidence>
<evidence type="ECO:0000256" key="9">
    <source>
        <dbReference type="ARBA" id="ARBA00031586"/>
    </source>
</evidence>
<reference evidence="11" key="1">
    <citation type="journal article" date="2017" name="Mol. Phylogenet. Evol.">
        <title>Curious bivalves: Systematic utility and unusual properties of anomalodesmatan mitochondrial genomes.</title>
        <authorList>
            <person name="Williams S.T."/>
            <person name="Foster P.G."/>
            <person name="Hughes C."/>
            <person name="Harper E.M."/>
            <person name="Taylor J.D."/>
            <person name="Littlewood D.T."/>
            <person name="Dyal P."/>
            <person name="Hopkins K.P."/>
            <person name="Briscoe A.G."/>
        </authorList>
    </citation>
    <scope>NUCLEOTIDE SEQUENCE</scope>
</reference>
<evidence type="ECO:0000256" key="1">
    <source>
        <dbReference type="ARBA" id="ARBA00004141"/>
    </source>
</evidence>
<evidence type="ECO:0000256" key="10">
    <source>
        <dbReference type="SAM" id="Phobius"/>
    </source>
</evidence>
<dbReference type="RefSeq" id="YP_009353820.1">
    <property type="nucleotide sequence ID" value="NC_034300.1"/>
</dbReference>
<dbReference type="Gene3D" id="1.10.287.3510">
    <property type="match status" value="1"/>
</dbReference>
<feature type="transmembrane region" description="Helical" evidence="10">
    <location>
        <begin position="57"/>
        <end position="78"/>
    </location>
</feature>
<keyword evidence="4 10" id="KW-0812">Transmembrane</keyword>
<geneLocation type="mitochondrion" evidence="11"/>
<name>A0A1U9XPE2_9BIVA</name>
<keyword evidence="6 10" id="KW-1133">Transmembrane helix</keyword>
<comment type="similarity">
    <text evidence="2">Belongs to the complex I subunit 4L family.</text>
</comment>
<proteinExistence type="inferred from homology"/>
<evidence type="ECO:0000313" key="11">
    <source>
        <dbReference type="EMBL" id="AQZ26116.1"/>
    </source>
</evidence>
<dbReference type="Pfam" id="PF00420">
    <property type="entry name" value="Oxidored_q2"/>
    <property type="match status" value="1"/>
</dbReference>
<evidence type="ECO:0000256" key="2">
    <source>
        <dbReference type="ARBA" id="ARBA00010519"/>
    </source>
</evidence>
<dbReference type="CTD" id="4539"/>
<comment type="subcellular location">
    <subcellularLocation>
        <location evidence="1">Membrane</location>
        <topology evidence="1">Multi-pass membrane protein</topology>
    </subcellularLocation>
</comment>